<comment type="caution">
    <text evidence="1">The sequence shown here is derived from an EMBL/GenBank/DDBJ whole genome shotgun (WGS) entry which is preliminary data.</text>
</comment>
<evidence type="ECO:0000313" key="1">
    <source>
        <dbReference type="EMBL" id="GMH18496.1"/>
    </source>
</evidence>
<proteinExistence type="predicted"/>
<protein>
    <submittedName>
        <fullName evidence="1">Uncharacterized protein</fullName>
    </submittedName>
</protein>
<sequence>MTGEGRSASTHYWTEWILLTIGRSGLVAESGALFVHLLTGVILIHKLTGVTSSDVFRCLLFSDKKLVAKSLNQQPNCPQPPAYGPGSQVGLVVHPSDRLLDAKVLEEAKSTHVIHSSSGMGHVYCSTADDPESKLAEAKVGFKDTLVVDGGASHCPVDDGGTSSGMEVERPMAAVALLDSENRAIDSDLDDVSSQSSEEWNDEDIANNPMYYALRCLLGEDDSRAYFKSIVKDQRGFLLDFFELCWSDNGMLVHDVGSGILLPIGLLFYRLESFGWRILADAEAEFAGLIPGADEG</sequence>
<evidence type="ECO:0000313" key="2">
    <source>
        <dbReference type="Proteomes" id="UP001279734"/>
    </source>
</evidence>
<dbReference type="EMBL" id="BSYO01000019">
    <property type="protein sequence ID" value="GMH18496.1"/>
    <property type="molecule type" value="Genomic_DNA"/>
</dbReference>
<organism evidence="1 2">
    <name type="scientific">Nepenthes gracilis</name>
    <name type="common">Slender pitcher plant</name>
    <dbReference type="NCBI Taxonomy" id="150966"/>
    <lineage>
        <taxon>Eukaryota</taxon>
        <taxon>Viridiplantae</taxon>
        <taxon>Streptophyta</taxon>
        <taxon>Embryophyta</taxon>
        <taxon>Tracheophyta</taxon>
        <taxon>Spermatophyta</taxon>
        <taxon>Magnoliopsida</taxon>
        <taxon>eudicotyledons</taxon>
        <taxon>Gunneridae</taxon>
        <taxon>Pentapetalae</taxon>
        <taxon>Caryophyllales</taxon>
        <taxon>Nepenthaceae</taxon>
        <taxon>Nepenthes</taxon>
    </lineage>
</organism>
<keyword evidence="2" id="KW-1185">Reference proteome</keyword>
<accession>A0AAD3XW95</accession>
<dbReference type="Proteomes" id="UP001279734">
    <property type="component" value="Unassembled WGS sequence"/>
</dbReference>
<reference evidence="1" key="1">
    <citation type="submission" date="2023-05" db="EMBL/GenBank/DDBJ databases">
        <title>Nepenthes gracilis genome sequencing.</title>
        <authorList>
            <person name="Fukushima K."/>
        </authorList>
    </citation>
    <scope>NUCLEOTIDE SEQUENCE</scope>
    <source>
        <strain evidence="1">SING2019-196</strain>
    </source>
</reference>
<name>A0AAD3XW95_NEPGR</name>
<gene>
    <name evidence="1" type="ORF">Nepgr_020337</name>
</gene>
<dbReference type="AlphaFoldDB" id="A0AAD3XW95"/>